<evidence type="ECO:0000313" key="8">
    <source>
        <dbReference type="EMBL" id="KAG6424242.1"/>
    </source>
</evidence>
<protein>
    <recommendedName>
        <fullName evidence="7">GTD-binding domain-containing protein</fullName>
    </recommendedName>
</protein>
<keyword evidence="9" id="KW-1185">Reference proteome</keyword>
<comment type="caution">
    <text evidence="8">The sequence shown here is derived from an EMBL/GenBank/DDBJ whole genome shotgun (WGS) entry which is preliminary data.</text>
</comment>
<comment type="subcellular location">
    <subcellularLocation>
        <location evidence="1">Membrane</location>
    </subcellularLocation>
</comment>
<dbReference type="GO" id="GO:0080115">
    <property type="term" value="F:myosin XI tail binding"/>
    <property type="evidence" value="ECO:0007669"/>
    <property type="project" value="UniProtKB-ARBA"/>
</dbReference>
<reference evidence="8" key="2">
    <citation type="submission" date="2020-08" db="EMBL/GenBank/DDBJ databases">
        <title>Plant Genome Project.</title>
        <authorList>
            <person name="Zhang R.-G."/>
        </authorList>
    </citation>
    <scope>NUCLEOTIDE SEQUENCE</scope>
    <source>
        <strain evidence="8">Huo1</strain>
        <tissue evidence="8">Leaf</tissue>
    </source>
</reference>
<name>A0A8X9A0K9_SALSN</name>
<keyword evidence="5" id="KW-0175">Coiled coil</keyword>
<accession>A0A8X9A0K9</accession>
<organism evidence="8">
    <name type="scientific">Salvia splendens</name>
    <name type="common">Scarlet sage</name>
    <dbReference type="NCBI Taxonomy" id="180675"/>
    <lineage>
        <taxon>Eukaryota</taxon>
        <taxon>Viridiplantae</taxon>
        <taxon>Streptophyta</taxon>
        <taxon>Embryophyta</taxon>
        <taxon>Tracheophyta</taxon>
        <taxon>Spermatophyta</taxon>
        <taxon>Magnoliopsida</taxon>
        <taxon>eudicotyledons</taxon>
        <taxon>Gunneridae</taxon>
        <taxon>Pentapetalae</taxon>
        <taxon>asterids</taxon>
        <taxon>lamiids</taxon>
        <taxon>Lamiales</taxon>
        <taxon>Lamiaceae</taxon>
        <taxon>Nepetoideae</taxon>
        <taxon>Mentheae</taxon>
        <taxon>Salviinae</taxon>
        <taxon>Salvia</taxon>
        <taxon>Salvia subgen. Calosphace</taxon>
        <taxon>core Calosphace</taxon>
    </lineage>
</organism>
<dbReference type="InterPro" id="IPR007656">
    <property type="entry name" value="GTD-bd"/>
</dbReference>
<dbReference type="Proteomes" id="UP000298416">
    <property type="component" value="Unassembled WGS sequence"/>
</dbReference>
<evidence type="ECO:0000256" key="5">
    <source>
        <dbReference type="SAM" id="Coils"/>
    </source>
</evidence>
<feature type="coiled-coil region" evidence="5">
    <location>
        <begin position="349"/>
        <end position="376"/>
    </location>
</feature>
<dbReference type="AlphaFoldDB" id="A0A8X9A0K9"/>
<evidence type="ECO:0000259" key="7">
    <source>
        <dbReference type="PROSITE" id="PS51775"/>
    </source>
</evidence>
<keyword evidence="4" id="KW-0472">Membrane</keyword>
<keyword evidence="3" id="KW-1133">Transmembrane helix</keyword>
<dbReference type="GO" id="GO:0016020">
    <property type="term" value="C:membrane"/>
    <property type="evidence" value="ECO:0007669"/>
    <property type="project" value="UniProtKB-SubCell"/>
</dbReference>
<evidence type="ECO:0000256" key="6">
    <source>
        <dbReference type="SAM" id="MobiDB-lite"/>
    </source>
</evidence>
<feature type="compositionally biased region" description="Low complexity" evidence="6">
    <location>
        <begin position="188"/>
        <end position="213"/>
    </location>
</feature>
<evidence type="ECO:0000256" key="2">
    <source>
        <dbReference type="ARBA" id="ARBA00022692"/>
    </source>
</evidence>
<dbReference type="EMBL" id="PNBA02000005">
    <property type="protein sequence ID" value="KAG6424242.1"/>
    <property type="molecule type" value="Genomic_DNA"/>
</dbReference>
<dbReference type="PROSITE" id="PS51775">
    <property type="entry name" value="GTD_BINDING"/>
    <property type="match status" value="1"/>
</dbReference>
<sequence length="415" mass="45819">MCGNPMGDDDDALSEICALKDALCAQQELLQKLYSDLDAEREASASAASEALAVILRLQGEKAAVQMEADHYKRLSEEKICHAEESLAMIEDTVYQKEMEVAALDYQLQAYRSKLLSVGCDEHGFGGEMNRIGRRHSVPISCRGERDLVCGDVEGKVVEEMCLDSGKKIDGYWEKIRRLDERVKEIAGGSSSSRSETRSPSSSLSSRLSRGSLCDPTRDTGSSCQPNRMMDGIGETKSSDGVAADGSCSTSIHDVFEVPQADERCESMEKDEIKNLEKEDVFPEAAKMARDEPEWFKNVLQSSQVSDVECGLVVAPAATSIAQFHMTMSQVGGRSEIVENDRPLTCRSREEELKLLHELKEKVNLLHDEIRSLKGKKPSPVRKEEKEETSLAMALLAEVLFSLSLSLSPSKLRVN</sequence>
<evidence type="ECO:0000256" key="3">
    <source>
        <dbReference type="ARBA" id="ARBA00022989"/>
    </source>
</evidence>
<evidence type="ECO:0000313" key="9">
    <source>
        <dbReference type="Proteomes" id="UP000298416"/>
    </source>
</evidence>
<feature type="domain" description="GTD-binding" evidence="7">
    <location>
        <begin position="14"/>
        <end position="112"/>
    </location>
</feature>
<proteinExistence type="predicted"/>
<dbReference type="Pfam" id="PF04576">
    <property type="entry name" value="Zein-binding"/>
    <property type="match status" value="1"/>
</dbReference>
<reference evidence="8" key="1">
    <citation type="submission" date="2018-01" db="EMBL/GenBank/DDBJ databases">
        <authorList>
            <person name="Mao J.F."/>
        </authorList>
    </citation>
    <scope>NUCLEOTIDE SEQUENCE</scope>
    <source>
        <strain evidence="8">Huo1</strain>
        <tissue evidence="8">Leaf</tissue>
    </source>
</reference>
<gene>
    <name evidence="8" type="ORF">SASPL_114657</name>
</gene>
<evidence type="ECO:0000256" key="4">
    <source>
        <dbReference type="ARBA" id="ARBA00023136"/>
    </source>
</evidence>
<dbReference type="PANTHER" id="PTHR31422:SF1">
    <property type="entry name" value="GTD-BINDING DOMAIN-CONTAINING PROTEIN"/>
    <property type="match status" value="1"/>
</dbReference>
<evidence type="ECO:0000256" key="1">
    <source>
        <dbReference type="ARBA" id="ARBA00004370"/>
    </source>
</evidence>
<feature type="region of interest" description="Disordered" evidence="6">
    <location>
        <begin position="186"/>
        <end position="245"/>
    </location>
</feature>
<dbReference type="PANTHER" id="PTHR31422">
    <property type="entry name" value="BNAANNG28530D PROTEIN"/>
    <property type="match status" value="1"/>
</dbReference>
<keyword evidence="2" id="KW-0812">Transmembrane</keyword>